<organism evidence="1 2">
    <name type="scientific">Panagrolaimus superbus</name>
    <dbReference type="NCBI Taxonomy" id="310955"/>
    <lineage>
        <taxon>Eukaryota</taxon>
        <taxon>Metazoa</taxon>
        <taxon>Ecdysozoa</taxon>
        <taxon>Nematoda</taxon>
        <taxon>Chromadorea</taxon>
        <taxon>Rhabditida</taxon>
        <taxon>Tylenchina</taxon>
        <taxon>Panagrolaimomorpha</taxon>
        <taxon>Panagrolaimoidea</taxon>
        <taxon>Panagrolaimidae</taxon>
        <taxon>Panagrolaimus</taxon>
    </lineage>
</organism>
<sequence>MTQTRIKVDFAAETCCDKLIIESGNATFALKPNMILNINPKFESYNINFTTDGSIVQGGYKITSVSFSCRNVSENIVIPCNGTSTIVGYENGYCSNVHAKYTLTMEKFCTNALDWEFDFYLRENSDDKILYYINNVTQGTLRYSGMIASGTSGVKSFGIEFISGSNNDSNFEIGKWSWKFRGYSFPNINYQLNANNPAFYFNLERLRSGQEVTVTVEPQFELEILSDASLFIFNSSTFLATKYKTQSKVLTIQQNFDSNTVSDAALYFRIVPTLPADCTNNNIYHVPEDYGNLTFPVSASETCLYSIITYGYVSRSLGIEALFTNSSDINQVTSGSFNQTLPYFNFSDSTANNYQSLRLHGSVFNFIIPKNTQTIISCGRRYNGGACKYKY</sequence>
<dbReference type="WBParaSite" id="PSU_v2.g5243.t1">
    <property type="protein sequence ID" value="PSU_v2.g5243.t1"/>
    <property type="gene ID" value="PSU_v2.g5243"/>
</dbReference>
<evidence type="ECO:0000313" key="2">
    <source>
        <dbReference type="WBParaSite" id="PSU_v2.g5243.t1"/>
    </source>
</evidence>
<keyword evidence="1" id="KW-1185">Reference proteome</keyword>
<proteinExistence type="predicted"/>
<protein>
    <submittedName>
        <fullName evidence="2">CUB-like domain-containing protein</fullName>
    </submittedName>
</protein>
<accession>A0A914YYQ9</accession>
<name>A0A914YYQ9_9BILA</name>
<evidence type="ECO:0000313" key="1">
    <source>
        <dbReference type="Proteomes" id="UP000887577"/>
    </source>
</evidence>
<reference evidence="2" key="1">
    <citation type="submission" date="2022-11" db="UniProtKB">
        <authorList>
            <consortium name="WormBaseParasite"/>
        </authorList>
    </citation>
    <scope>IDENTIFICATION</scope>
</reference>
<dbReference type="Proteomes" id="UP000887577">
    <property type="component" value="Unplaced"/>
</dbReference>
<dbReference type="AlphaFoldDB" id="A0A914YYQ9"/>